<dbReference type="EMBL" id="CAJOBZ010000031">
    <property type="protein sequence ID" value="CAF4889737.1"/>
    <property type="molecule type" value="Genomic_DNA"/>
</dbReference>
<sequence>MPRNYLRKASDRCVVTDEQLEAAKLLKGASKRKAAFQVGLKESTLRKRLKTGKTANSLVRFSLTFTKDQETDIYKYIKQSDDLYYGLTMQKLQKLIYEYAEVNKISWPRLGRLEVKALNDGDLFLDFKNWWPRYYTKTAISEETKGRGVIRSLSENKIYFQPTVFKEFRHLIKRAGIIQALIAQRVRLPCEKAYETVNPINAKKIQDIKKLISYIRDTHQDFYKKILTWPTTQARI</sequence>
<reference evidence="1" key="1">
    <citation type="submission" date="2021-02" db="EMBL/GenBank/DDBJ databases">
        <authorList>
            <person name="Steward A R."/>
        </authorList>
    </citation>
    <scope>NUCLEOTIDE SEQUENCE</scope>
</reference>
<protein>
    <recommendedName>
        <fullName evidence="3">HTH psq-type domain-containing protein</fullName>
    </recommendedName>
</protein>
<proteinExistence type="predicted"/>
<accession>A0A821UGN5</accession>
<dbReference type="AlphaFoldDB" id="A0A821UGN5"/>
<evidence type="ECO:0000313" key="1">
    <source>
        <dbReference type="EMBL" id="CAF4889737.1"/>
    </source>
</evidence>
<dbReference type="OrthoDB" id="6931517at2759"/>
<dbReference type="Proteomes" id="UP000663880">
    <property type="component" value="Unassembled WGS sequence"/>
</dbReference>
<evidence type="ECO:0000313" key="2">
    <source>
        <dbReference type="Proteomes" id="UP000663880"/>
    </source>
</evidence>
<gene>
    <name evidence="1" type="ORF">PMACD_LOCUS10349</name>
</gene>
<name>A0A821UGN5_9NEOP</name>
<evidence type="ECO:0008006" key="3">
    <source>
        <dbReference type="Google" id="ProtNLM"/>
    </source>
</evidence>
<comment type="caution">
    <text evidence="1">The sequence shown here is derived from an EMBL/GenBank/DDBJ whole genome shotgun (WGS) entry which is preliminary data.</text>
</comment>
<organism evidence="1 2">
    <name type="scientific">Pieris macdunnoughi</name>
    <dbReference type="NCBI Taxonomy" id="345717"/>
    <lineage>
        <taxon>Eukaryota</taxon>
        <taxon>Metazoa</taxon>
        <taxon>Ecdysozoa</taxon>
        <taxon>Arthropoda</taxon>
        <taxon>Hexapoda</taxon>
        <taxon>Insecta</taxon>
        <taxon>Pterygota</taxon>
        <taxon>Neoptera</taxon>
        <taxon>Endopterygota</taxon>
        <taxon>Lepidoptera</taxon>
        <taxon>Glossata</taxon>
        <taxon>Ditrysia</taxon>
        <taxon>Papilionoidea</taxon>
        <taxon>Pieridae</taxon>
        <taxon>Pierinae</taxon>
        <taxon>Pieris</taxon>
    </lineage>
</organism>
<keyword evidence="2" id="KW-1185">Reference proteome</keyword>